<proteinExistence type="predicted"/>
<comment type="caution">
    <text evidence="2">The sequence shown here is derived from an EMBL/GenBank/DDBJ whole genome shotgun (WGS) entry which is preliminary data.</text>
</comment>
<gene>
    <name evidence="2" type="ORF">M8330_18780</name>
</gene>
<keyword evidence="3" id="KW-1185">Reference proteome</keyword>
<feature type="transmembrane region" description="Helical" evidence="1">
    <location>
        <begin position="70"/>
        <end position="90"/>
    </location>
</feature>
<protein>
    <submittedName>
        <fullName evidence="2">Uncharacterized protein</fullName>
    </submittedName>
</protein>
<accession>A0A9X2IGT1</accession>
<dbReference type="Proteomes" id="UP001139485">
    <property type="component" value="Unassembled WGS sequence"/>
</dbReference>
<keyword evidence="1" id="KW-0812">Transmembrane</keyword>
<sequence length="96" mass="10700">MTDPAPELQRAVDRLTSSIDQLRAELVRKDVYESDQRARDAELQGVRDDVRQLATRMDRGDQQRAADRRLILTSIIAPVIVALIMLYVAAQVGGPA</sequence>
<keyword evidence="1" id="KW-1133">Transmembrane helix</keyword>
<reference evidence="2" key="1">
    <citation type="submission" date="2022-05" db="EMBL/GenBank/DDBJ databases">
        <authorList>
            <person name="Tuo L."/>
        </authorList>
    </citation>
    <scope>NUCLEOTIDE SEQUENCE</scope>
    <source>
        <strain evidence="2">BSK12Z-4</strain>
    </source>
</reference>
<keyword evidence="1" id="KW-0472">Membrane</keyword>
<dbReference type="AlphaFoldDB" id="A0A9X2IGT1"/>
<name>A0A9X2IGT1_9ACTN</name>
<evidence type="ECO:0000256" key="1">
    <source>
        <dbReference type="SAM" id="Phobius"/>
    </source>
</evidence>
<dbReference type="RefSeq" id="WP_250828569.1">
    <property type="nucleotide sequence ID" value="NZ_JAMOIL010000033.1"/>
</dbReference>
<organism evidence="2 3">
    <name type="scientific">Nocardioides bruguierae</name>
    <dbReference type="NCBI Taxonomy" id="2945102"/>
    <lineage>
        <taxon>Bacteria</taxon>
        <taxon>Bacillati</taxon>
        <taxon>Actinomycetota</taxon>
        <taxon>Actinomycetes</taxon>
        <taxon>Propionibacteriales</taxon>
        <taxon>Nocardioidaceae</taxon>
        <taxon>Nocardioides</taxon>
    </lineage>
</organism>
<dbReference type="EMBL" id="JAMOIL010000033">
    <property type="protein sequence ID" value="MCM0622343.1"/>
    <property type="molecule type" value="Genomic_DNA"/>
</dbReference>
<evidence type="ECO:0000313" key="3">
    <source>
        <dbReference type="Proteomes" id="UP001139485"/>
    </source>
</evidence>
<evidence type="ECO:0000313" key="2">
    <source>
        <dbReference type="EMBL" id="MCM0622343.1"/>
    </source>
</evidence>